<evidence type="ECO:0000256" key="5">
    <source>
        <dbReference type="ARBA" id="ARBA00022692"/>
    </source>
</evidence>
<feature type="transmembrane region" description="Helical" evidence="8">
    <location>
        <begin position="151"/>
        <end position="168"/>
    </location>
</feature>
<dbReference type="GO" id="GO:0005886">
    <property type="term" value="C:plasma membrane"/>
    <property type="evidence" value="ECO:0007669"/>
    <property type="project" value="UniProtKB-SubCell"/>
</dbReference>
<feature type="transmembrane region" description="Helical" evidence="8">
    <location>
        <begin position="32"/>
        <end position="50"/>
    </location>
</feature>
<name>A0A1G6VQ41_9GAMM</name>
<dbReference type="AlphaFoldDB" id="A0A1G6VQ41"/>
<evidence type="ECO:0000256" key="6">
    <source>
        <dbReference type="ARBA" id="ARBA00022989"/>
    </source>
</evidence>
<feature type="transmembrane region" description="Helical" evidence="8">
    <location>
        <begin position="264"/>
        <end position="284"/>
    </location>
</feature>
<keyword evidence="7 8" id="KW-0472">Membrane</keyword>
<evidence type="ECO:0000313" key="11">
    <source>
        <dbReference type="Proteomes" id="UP000199603"/>
    </source>
</evidence>
<feature type="domain" description="EamA" evidence="9">
    <location>
        <begin position="31"/>
        <end position="167"/>
    </location>
</feature>
<dbReference type="InterPro" id="IPR004626">
    <property type="entry name" value="RarD"/>
</dbReference>
<reference evidence="10 11" key="1">
    <citation type="submission" date="2016-10" db="EMBL/GenBank/DDBJ databases">
        <authorList>
            <person name="de Groot N.N."/>
        </authorList>
    </citation>
    <scope>NUCLEOTIDE SEQUENCE [LARGE SCALE GENOMIC DNA]</scope>
    <source>
        <strain evidence="10 11">DSM 16957</strain>
    </source>
</reference>
<feature type="transmembrane region" description="Helical" evidence="8">
    <location>
        <begin position="202"/>
        <end position="219"/>
    </location>
</feature>
<accession>A0A1G6VQ41</accession>
<evidence type="ECO:0000313" key="10">
    <source>
        <dbReference type="EMBL" id="SDD55732.1"/>
    </source>
</evidence>
<keyword evidence="6 8" id="KW-1133">Transmembrane helix</keyword>
<feature type="transmembrane region" description="Helical" evidence="8">
    <location>
        <begin position="127"/>
        <end position="144"/>
    </location>
</feature>
<evidence type="ECO:0000256" key="2">
    <source>
        <dbReference type="ARBA" id="ARBA00007362"/>
    </source>
</evidence>
<evidence type="ECO:0000256" key="8">
    <source>
        <dbReference type="SAM" id="Phobius"/>
    </source>
</evidence>
<keyword evidence="4" id="KW-1003">Cell membrane</keyword>
<dbReference type="InterPro" id="IPR000620">
    <property type="entry name" value="EamA_dom"/>
</dbReference>
<keyword evidence="5 8" id="KW-0812">Transmembrane</keyword>
<dbReference type="PANTHER" id="PTHR22911:SF137">
    <property type="entry name" value="SOLUTE CARRIER FAMILY 35 MEMBER G2-RELATED"/>
    <property type="match status" value="1"/>
</dbReference>
<dbReference type="STRING" id="265719.SAMN04488509_103213"/>
<protein>
    <submittedName>
        <fullName evidence="10">Chloramphenicol-sensitive protein RarD</fullName>
    </submittedName>
</protein>
<keyword evidence="11" id="KW-1185">Reference proteome</keyword>
<feature type="transmembrane region" description="Helical" evidence="8">
    <location>
        <begin position="95"/>
        <end position="115"/>
    </location>
</feature>
<dbReference type="NCBIfam" id="TIGR00688">
    <property type="entry name" value="rarD"/>
    <property type="match status" value="1"/>
</dbReference>
<dbReference type="PANTHER" id="PTHR22911">
    <property type="entry name" value="ACYL-MALONYL CONDENSING ENZYME-RELATED"/>
    <property type="match status" value="1"/>
</dbReference>
<dbReference type="SUPFAM" id="SSF103481">
    <property type="entry name" value="Multidrug resistance efflux transporter EmrE"/>
    <property type="match status" value="2"/>
</dbReference>
<evidence type="ECO:0000256" key="3">
    <source>
        <dbReference type="ARBA" id="ARBA00022448"/>
    </source>
</evidence>
<dbReference type="Pfam" id="PF00892">
    <property type="entry name" value="EamA"/>
    <property type="match status" value="1"/>
</dbReference>
<organism evidence="10 11">
    <name type="scientific">Aquimonas voraii</name>
    <dbReference type="NCBI Taxonomy" id="265719"/>
    <lineage>
        <taxon>Bacteria</taxon>
        <taxon>Pseudomonadati</taxon>
        <taxon>Pseudomonadota</taxon>
        <taxon>Gammaproteobacteria</taxon>
        <taxon>Lysobacterales</taxon>
        <taxon>Lysobacteraceae</taxon>
        <taxon>Aquimonas</taxon>
    </lineage>
</organism>
<comment type="similarity">
    <text evidence="2">Belongs to the EamA transporter family.</text>
</comment>
<proteinExistence type="inferred from homology"/>
<feature type="transmembrane region" description="Helical" evidence="8">
    <location>
        <begin position="62"/>
        <end position="79"/>
    </location>
</feature>
<comment type="subcellular location">
    <subcellularLocation>
        <location evidence="1">Cell membrane</location>
        <topology evidence="1">Multi-pass membrane protein</topology>
    </subcellularLocation>
</comment>
<dbReference type="InterPro" id="IPR037185">
    <property type="entry name" value="EmrE-like"/>
</dbReference>
<dbReference type="EMBL" id="FNAG01000003">
    <property type="protein sequence ID" value="SDD55732.1"/>
    <property type="molecule type" value="Genomic_DNA"/>
</dbReference>
<evidence type="ECO:0000259" key="9">
    <source>
        <dbReference type="Pfam" id="PF00892"/>
    </source>
</evidence>
<evidence type="ECO:0000256" key="7">
    <source>
        <dbReference type="ARBA" id="ARBA00023136"/>
    </source>
</evidence>
<evidence type="ECO:0000256" key="1">
    <source>
        <dbReference type="ARBA" id="ARBA00004651"/>
    </source>
</evidence>
<feature type="transmembrane region" description="Helical" evidence="8">
    <location>
        <begin position="239"/>
        <end position="257"/>
    </location>
</feature>
<dbReference type="Proteomes" id="UP000199603">
    <property type="component" value="Unassembled WGS sequence"/>
</dbReference>
<feature type="transmembrane region" description="Helical" evidence="8">
    <location>
        <begin position="290"/>
        <end position="308"/>
    </location>
</feature>
<keyword evidence="3" id="KW-0813">Transport</keyword>
<sequence length="322" mass="35063">MPARRASDGGLLHAACRSMPVNIHPEPLDRKGLAAAVFAFLTWGVFPLYWALLKHVPSFEIVAHRIVWCAVFVVAWLCWKDGPGWLFRALRQRHAAWMLFASSLLISFNWGLYIWGVNSGHVVETSLGYFINPLVNVVLGVAVLGERLRRTQWIAVGLAAAGVLWLSLQQDRPPWIALGLAGSFALYGLIRKQVAVESVPGLGVESVLLFLPAAAWLWMAEQGGGGAIFHGNWATDALLITGGLLTALPLVAFAYGARRIPLSVLGLLQYIGPSIQFLLGLFVFGESFGLVQAVGFGLIWAALAVYAAEGWQMQRRRALALA</sequence>
<evidence type="ECO:0000256" key="4">
    <source>
        <dbReference type="ARBA" id="ARBA00022475"/>
    </source>
</evidence>
<feature type="transmembrane region" description="Helical" evidence="8">
    <location>
        <begin position="174"/>
        <end position="190"/>
    </location>
</feature>
<gene>
    <name evidence="10" type="ORF">SAMN04488509_103213</name>
</gene>